<dbReference type="InterPro" id="IPR006102">
    <property type="entry name" value="Ig-like_GH2"/>
</dbReference>
<dbReference type="SUPFAM" id="SSF49303">
    <property type="entry name" value="beta-Galactosidase/glucuronidase domain"/>
    <property type="match status" value="1"/>
</dbReference>
<feature type="domain" description="Glycoside hydrolase family 2 immunoglobulin-like beta-sandwich" evidence="7">
    <location>
        <begin position="229"/>
        <end position="331"/>
    </location>
</feature>
<feature type="domain" description="Glycoside hydrolase family 2 catalytic" evidence="8">
    <location>
        <begin position="338"/>
        <end position="646"/>
    </location>
</feature>
<proteinExistence type="inferred from homology"/>
<evidence type="ECO:0000256" key="4">
    <source>
        <dbReference type="ARBA" id="ARBA00022801"/>
    </source>
</evidence>
<evidence type="ECO:0000259" key="7">
    <source>
        <dbReference type="Pfam" id="PF00703"/>
    </source>
</evidence>
<sequence length="649" mass="75382">MEADIKWLDDPETFRVNQLPAHSDHHYYGNYREWQTHASRFVQSLNGQWQFKFSANPQERPVDFYAVDYDTSAFDRIKVPSEIELSDYAQNNYINTLMPWEGKIYRRPAYALSADDAQEGSFSEGKDNTVGSYVRHFDLDPALRGKDIRICFEGVERSMYLWLNGHFIGYAEDSFTPSEFDLTPYIQDEDNVIAVRVYKHSTASWIEDQDMFRFSGIFRNVELKAAPVTHIEDLTIMPHVNDDFQTGTFNFAARLSGAAAGSVRILVHDADGNVVVDETLPTDEHIELNEIAVENLHLWDNHHPYLYQLLVEVRDADGRLVELVPYQFGFRRIEISANHVVLLNGHRLIINGVNRHEWDARGGRSITLTDMEDDIKTFKENNINAVRTCHYPDQIPWYYLCDRNGIYMMAENNLESHATWQKMGAIEPSYNVPGSVPQWKEVVVDRARTNYETFKNHPAILFWSLGNESFAGDNLVAMQQFYKQHDATRLVHYEGVCHTHNYQKQIPSLDPEQYLSKEGCKDYRPELSDVESWMYLPPHQVEEYLQNNPDKPFMECEYMHDMGNSDGGMGSYIKLLDKYPQYFGGFIWDFIDQALIVHDQISGQDVMRYGGDFDDRHSDYEFSGDGLMFADRTPKPAMQEVKYYYGLHK</sequence>
<dbReference type="SUPFAM" id="SSF51445">
    <property type="entry name" value="(Trans)glycosidases"/>
    <property type="match status" value="1"/>
</dbReference>
<accession>A0A0R1P7S2</accession>
<dbReference type="InterPro" id="IPR017853">
    <property type="entry name" value="GH"/>
</dbReference>
<protein>
    <recommendedName>
        <fullName evidence="3">beta-galactosidase</fullName>
        <ecNumber evidence="3">3.2.1.23</ecNumber>
    </recommendedName>
</protein>
<evidence type="ECO:0000259" key="9">
    <source>
        <dbReference type="Pfam" id="PF02837"/>
    </source>
</evidence>
<keyword evidence="5 6" id="KW-0326">Glycosidase</keyword>
<dbReference type="EC" id="3.2.1.23" evidence="3"/>
<dbReference type="InterPro" id="IPR006104">
    <property type="entry name" value="Glyco_hydro_2_N"/>
</dbReference>
<comment type="catalytic activity">
    <reaction evidence="1">
        <text>Hydrolysis of terminal non-reducing beta-D-galactose residues in beta-D-galactosides.</text>
        <dbReference type="EC" id="3.2.1.23"/>
    </reaction>
</comment>
<dbReference type="SUPFAM" id="SSF49785">
    <property type="entry name" value="Galactose-binding domain-like"/>
    <property type="match status" value="1"/>
</dbReference>
<dbReference type="GO" id="GO:0004565">
    <property type="term" value="F:beta-galactosidase activity"/>
    <property type="evidence" value="ECO:0007669"/>
    <property type="project" value="UniProtKB-EC"/>
</dbReference>
<dbReference type="Gene3D" id="2.60.40.10">
    <property type="entry name" value="Immunoglobulins"/>
    <property type="match status" value="1"/>
</dbReference>
<dbReference type="InterPro" id="IPR006101">
    <property type="entry name" value="Glyco_hydro_2"/>
</dbReference>
<organism evidence="10 11">
    <name type="scientific">Limosilactobacillus frumenti DSM 13145</name>
    <dbReference type="NCBI Taxonomy" id="1423746"/>
    <lineage>
        <taxon>Bacteria</taxon>
        <taxon>Bacillati</taxon>
        <taxon>Bacillota</taxon>
        <taxon>Bacilli</taxon>
        <taxon>Lactobacillales</taxon>
        <taxon>Lactobacillaceae</taxon>
        <taxon>Limosilactobacillus</taxon>
    </lineage>
</organism>
<dbReference type="Gene3D" id="3.20.20.80">
    <property type="entry name" value="Glycosidases"/>
    <property type="match status" value="1"/>
</dbReference>
<dbReference type="InterPro" id="IPR013783">
    <property type="entry name" value="Ig-like_fold"/>
</dbReference>
<dbReference type="STRING" id="1423746.FD27_GL000024"/>
<evidence type="ECO:0000313" key="10">
    <source>
        <dbReference type="EMBL" id="KRL28509.1"/>
    </source>
</evidence>
<dbReference type="InterPro" id="IPR023230">
    <property type="entry name" value="Glyco_hydro_2_CS"/>
</dbReference>
<keyword evidence="11" id="KW-1185">Reference proteome</keyword>
<evidence type="ECO:0000256" key="3">
    <source>
        <dbReference type="ARBA" id="ARBA00012756"/>
    </source>
</evidence>
<dbReference type="Pfam" id="PF02837">
    <property type="entry name" value="Glyco_hydro_2_N"/>
    <property type="match status" value="1"/>
</dbReference>
<evidence type="ECO:0000259" key="8">
    <source>
        <dbReference type="Pfam" id="PF02836"/>
    </source>
</evidence>
<dbReference type="PANTHER" id="PTHR46323">
    <property type="entry name" value="BETA-GALACTOSIDASE"/>
    <property type="match status" value="1"/>
</dbReference>
<dbReference type="InterPro" id="IPR036156">
    <property type="entry name" value="Beta-gal/glucu_dom_sf"/>
</dbReference>
<gene>
    <name evidence="10" type="ORF">FD27_GL000024</name>
</gene>
<dbReference type="InterPro" id="IPR050347">
    <property type="entry name" value="Bact_Beta-galactosidase"/>
</dbReference>
<dbReference type="PATRIC" id="fig|1423746.3.peg.25"/>
<dbReference type="RefSeq" id="WP_057748303.1">
    <property type="nucleotide sequence ID" value="NZ_AZER01000005.1"/>
</dbReference>
<dbReference type="Gene3D" id="2.60.120.260">
    <property type="entry name" value="Galactose-binding domain-like"/>
    <property type="match status" value="1"/>
</dbReference>
<dbReference type="Pfam" id="PF02836">
    <property type="entry name" value="Glyco_hydro_2_C"/>
    <property type="match status" value="1"/>
</dbReference>
<evidence type="ECO:0000256" key="6">
    <source>
        <dbReference type="RuleBase" id="RU361154"/>
    </source>
</evidence>
<evidence type="ECO:0000313" key="11">
    <source>
        <dbReference type="Proteomes" id="UP000051445"/>
    </source>
</evidence>
<evidence type="ECO:0000256" key="1">
    <source>
        <dbReference type="ARBA" id="ARBA00001412"/>
    </source>
</evidence>
<dbReference type="PROSITE" id="PS00608">
    <property type="entry name" value="GLYCOSYL_HYDROL_F2_2"/>
    <property type="match status" value="1"/>
</dbReference>
<dbReference type="AlphaFoldDB" id="A0A0R1P7S2"/>
<dbReference type="InterPro" id="IPR008979">
    <property type="entry name" value="Galactose-bd-like_sf"/>
</dbReference>
<dbReference type="OrthoDB" id="9762066at2"/>
<dbReference type="GO" id="GO:0009341">
    <property type="term" value="C:beta-galactosidase complex"/>
    <property type="evidence" value="ECO:0007669"/>
    <property type="project" value="TreeGrafter"/>
</dbReference>
<comment type="similarity">
    <text evidence="2 6">Belongs to the glycosyl hydrolase 2 family.</text>
</comment>
<dbReference type="InterPro" id="IPR023232">
    <property type="entry name" value="Glyco_hydro_2_AS"/>
</dbReference>
<dbReference type="PRINTS" id="PR00132">
    <property type="entry name" value="GLHYDRLASE2"/>
</dbReference>
<dbReference type="PANTHER" id="PTHR46323:SF2">
    <property type="entry name" value="BETA-GALACTOSIDASE"/>
    <property type="match status" value="1"/>
</dbReference>
<dbReference type="InterPro" id="IPR006103">
    <property type="entry name" value="Glyco_hydro_2_cat"/>
</dbReference>
<dbReference type="Pfam" id="PF00703">
    <property type="entry name" value="Glyco_hydro_2"/>
    <property type="match status" value="1"/>
</dbReference>
<reference evidence="10 11" key="1">
    <citation type="journal article" date="2015" name="Genome Announc.">
        <title>Expanding the biotechnology potential of lactobacilli through comparative genomics of 213 strains and associated genera.</title>
        <authorList>
            <person name="Sun Z."/>
            <person name="Harris H.M."/>
            <person name="McCann A."/>
            <person name="Guo C."/>
            <person name="Argimon S."/>
            <person name="Zhang W."/>
            <person name="Yang X."/>
            <person name="Jeffery I.B."/>
            <person name="Cooney J.C."/>
            <person name="Kagawa T.F."/>
            <person name="Liu W."/>
            <person name="Song Y."/>
            <person name="Salvetti E."/>
            <person name="Wrobel A."/>
            <person name="Rasinkangas P."/>
            <person name="Parkhill J."/>
            <person name="Rea M.C."/>
            <person name="O'Sullivan O."/>
            <person name="Ritari J."/>
            <person name="Douillard F.P."/>
            <person name="Paul Ross R."/>
            <person name="Yang R."/>
            <person name="Briner A.E."/>
            <person name="Felis G.E."/>
            <person name="de Vos W.M."/>
            <person name="Barrangou R."/>
            <person name="Klaenhammer T.R."/>
            <person name="Caufield P.W."/>
            <person name="Cui Y."/>
            <person name="Zhang H."/>
            <person name="O'Toole P.W."/>
        </authorList>
    </citation>
    <scope>NUCLEOTIDE SEQUENCE [LARGE SCALE GENOMIC DNA]</scope>
    <source>
        <strain evidence="10 11">DSM 13145</strain>
    </source>
</reference>
<dbReference type="Proteomes" id="UP000051445">
    <property type="component" value="Unassembled WGS sequence"/>
</dbReference>
<feature type="domain" description="Glycosyl hydrolases family 2 sugar binding" evidence="9">
    <location>
        <begin position="43"/>
        <end position="227"/>
    </location>
</feature>
<keyword evidence="4 6" id="KW-0378">Hydrolase</keyword>
<comment type="caution">
    <text evidence="10">The sequence shown here is derived from an EMBL/GenBank/DDBJ whole genome shotgun (WGS) entry which is preliminary data.</text>
</comment>
<evidence type="ECO:0000256" key="5">
    <source>
        <dbReference type="ARBA" id="ARBA00023295"/>
    </source>
</evidence>
<dbReference type="PROSITE" id="PS00719">
    <property type="entry name" value="GLYCOSYL_HYDROL_F2_1"/>
    <property type="match status" value="1"/>
</dbReference>
<evidence type="ECO:0000256" key="2">
    <source>
        <dbReference type="ARBA" id="ARBA00007401"/>
    </source>
</evidence>
<dbReference type="EMBL" id="AZER01000005">
    <property type="protein sequence ID" value="KRL28509.1"/>
    <property type="molecule type" value="Genomic_DNA"/>
</dbReference>
<name>A0A0R1P7S2_9LACO</name>
<dbReference type="GO" id="GO:0005990">
    <property type="term" value="P:lactose catabolic process"/>
    <property type="evidence" value="ECO:0007669"/>
    <property type="project" value="TreeGrafter"/>
</dbReference>